<dbReference type="RefSeq" id="WP_173195597.1">
    <property type="nucleotide sequence ID" value="NZ_JABFCX010000001.1"/>
</dbReference>
<dbReference type="SUPFAM" id="SSF55486">
    <property type="entry name" value="Metalloproteases ('zincins'), catalytic domain"/>
    <property type="match status" value="1"/>
</dbReference>
<evidence type="ECO:0000313" key="4">
    <source>
        <dbReference type="EMBL" id="NNU14727.1"/>
    </source>
</evidence>
<dbReference type="PANTHER" id="PTHR11533">
    <property type="entry name" value="PROTEASE M1 ZINC METALLOPROTEASE"/>
    <property type="match status" value="1"/>
</dbReference>
<dbReference type="GO" id="GO:0042277">
    <property type="term" value="F:peptide binding"/>
    <property type="evidence" value="ECO:0007669"/>
    <property type="project" value="TreeGrafter"/>
</dbReference>
<dbReference type="EMBL" id="JABFCX010000001">
    <property type="protein sequence ID" value="NNU14727.1"/>
    <property type="molecule type" value="Genomic_DNA"/>
</dbReference>
<reference evidence="4 5" key="1">
    <citation type="submission" date="2020-05" db="EMBL/GenBank/DDBJ databases">
        <title>Parvularcula mediterraneae sp. nov., isolated from polypropylene straw from shallow seawater of the seashore of Laganas in Zakynthos island, Greece.</title>
        <authorList>
            <person name="Szabo I."/>
            <person name="Al-Omari J."/>
            <person name="Rado J."/>
            <person name="Szerdahelyi G.S."/>
        </authorList>
    </citation>
    <scope>NUCLEOTIDE SEQUENCE [LARGE SCALE GENOMIC DNA]</scope>
    <source>
        <strain evidence="4 5">ZS-1/3</strain>
    </source>
</reference>
<dbReference type="AlphaFoldDB" id="A0A7Y3RJW2"/>
<feature type="compositionally biased region" description="Acidic residues" evidence="1">
    <location>
        <begin position="809"/>
        <end position="820"/>
    </location>
</feature>
<gene>
    <name evidence="4" type="ORF">HK107_00130</name>
</gene>
<keyword evidence="4" id="KW-0645">Protease</keyword>
<evidence type="ECO:0000313" key="5">
    <source>
        <dbReference type="Proteomes" id="UP000536835"/>
    </source>
</evidence>
<feature type="domain" description="Peptidase M1 membrane alanine aminopeptidase" evidence="3">
    <location>
        <begin position="381"/>
        <end position="594"/>
    </location>
</feature>
<feature type="signal peptide" evidence="2">
    <location>
        <begin position="1"/>
        <end position="19"/>
    </location>
</feature>
<keyword evidence="5" id="KW-1185">Reference proteome</keyword>
<name>A0A7Y3RJW2_9PROT</name>
<evidence type="ECO:0000256" key="2">
    <source>
        <dbReference type="SAM" id="SignalP"/>
    </source>
</evidence>
<keyword evidence="4" id="KW-0031">Aminopeptidase</keyword>
<feature type="chain" id="PRO_5030895321" evidence="2">
    <location>
        <begin position="20"/>
        <end position="852"/>
    </location>
</feature>
<keyword evidence="4" id="KW-0378">Hydrolase</keyword>
<keyword evidence="2" id="KW-0732">Signal</keyword>
<dbReference type="GO" id="GO:0043171">
    <property type="term" value="P:peptide catabolic process"/>
    <property type="evidence" value="ECO:0007669"/>
    <property type="project" value="TreeGrafter"/>
</dbReference>
<proteinExistence type="predicted"/>
<dbReference type="GO" id="GO:0005615">
    <property type="term" value="C:extracellular space"/>
    <property type="evidence" value="ECO:0007669"/>
    <property type="project" value="TreeGrafter"/>
</dbReference>
<dbReference type="Gene3D" id="1.10.390.10">
    <property type="entry name" value="Neutral Protease Domain 2"/>
    <property type="match status" value="1"/>
</dbReference>
<accession>A0A7Y3RJW2</accession>
<dbReference type="PANTHER" id="PTHR11533:SF174">
    <property type="entry name" value="PUROMYCIN-SENSITIVE AMINOPEPTIDASE-RELATED"/>
    <property type="match status" value="1"/>
</dbReference>
<dbReference type="Pfam" id="PF01433">
    <property type="entry name" value="Peptidase_M1"/>
    <property type="match status" value="1"/>
</dbReference>
<feature type="region of interest" description="Disordered" evidence="1">
    <location>
        <begin position="799"/>
        <end position="852"/>
    </location>
</feature>
<dbReference type="GO" id="GO:0008270">
    <property type="term" value="F:zinc ion binding"/>
    <property type="evidence" value="ECO:0007669"/>
    <property type="project" value="InterPro"/>
</dbReference>
<sequence length="852" mass="97255">MRLASLLSLLLLIVPGAYAQKNGPTFTGTGSGARAFQQLDDQLPTPNVYRAATGEPGPAYWQQKVDYDIEVELIEADRRIEASEDITYTNNSPHELRYLWVSLDQNRFADGSLARTSERLADAGRRPGSNTAPQLSFGALARIEGFEQDDYGFKIEGVTASNGNELRHTIVDTMMRVDLARPLRPGGRVEFTIDWSFTIINESVIGGRAGWEAFPVDAEEPTNDAIFSLAQWFPRLAAFTDYEGWHNKAFLGRGEFTLEFGDYEVAITVPADHIVSSTGVLQNPNQVLTAEQRSRLEEARDADKPVFIVTPEEAMENEKEGTDRMKTWRFKADNVRDFAWSSSRKYIWDAMGYRQDDDDMPFVMAMSFYPNEAMPVWHQYSTEAVIHTMDVYNKFSFNYPYPTAQSVNVWERGGMEYPMITFNGYRPNANDAPDGEVTYSRGVKYGLIGVIIHEIGHIYFPMTVNSDERQWTWMDEGINTFLEYVAEYEWEENFPILGGKVNPNDAITRYMTSSNQVPIMTQSDSIVQFGPNAYSKPASALMILRETVLGRELFDEAFREYSRRWKFKRPQPADFFRTMEEVSGKDLDWFWRGWWYTTDHVDIAVTGLQTMKISSQDPDAEVDFKRDAQEEAEPEPLVQRRNRAEGLTTRLQRREDELTDFYNENDSFEVNNKQRNAFQSFLKGLNPQERALYDRMMERDPFIHVIDFENVGGLVMPIPLVLTYADGSTEEMQLPAEVWRYDAERFSKLMVTDKEIVSVQIDPYNEIADADGSNNDFPSKVQKSRFELYKSNRSRTNQMADSLVKLKSDEEEDLEPTELDGDAKGETAEDEGPSVPLEPAGGEASEGDDDGR</sequence>
<dbReference type="GO" id="GO:0070006">
    <property type="term" value="F:metalloaminopeptidase activity"/>
    <property type="evidence" value="ECO:0007669"/>
    <property type="project" value="TreeGrafter"/>
</dbReference>
<protein>
    <submittedName>
        <fullName evidence="4">Aminopeptidase</fullName>
    </submittedName>
</protein>
<dbReference type="GO" id="GO:0005737">
    <property type="term" value="C:cytoplasm"/>
    <property type="evidence" value="ECO:0007669"/>
    <property type="project" value="TreeGrafter"/>
</dbReference>
<dbReference type="Proteomes" id="UP000536835">
    <property type="component" value="Unassembled WGS sequence"/>
</dbReference>
<organism evidence="4 5">
    <name type="scientific">Parvularcula mediterranea</name>
    <dbReference type="NCBI Taxonomy" id="2732508"/>
    <lineage>
        <taxon>Bacteria</taxon>
        <taxon>Pseudomonadati</taxon>
        <taxon>Pseudomonadota</taxon>
        <taxon>Alphaproteobacteria</taxon>
        <taxon>Parvularculales</taxon>
        <taxon>Parvularculaceae</taxon>
        <taxon>Parvularcula</taxon>
    </lineage>
</organism>
<comment type="caution">
    <text evidence="4">The sequence shown here is derived from an EMBL/GenBank/DDBJ whole genome shotgun (WGS) entry which is preliminary data.</text>
</comment>
<dbReference type="GO" id="GO:0016020">
    <property type="term" value="C:membrane"/>
    <property type="evidence" value="ECO:0007669"/>
    <property type="project" value="TreeGrafter"/>
</dbReference>
<dbReference type="InterPro" id="IPR027268">
    <property type="entry name" value="Peptidase_M4/M1_CTD_sf"/>
</dbReference>
<evidence type="ECO:0000259" key="3">
    <source>
        <dbReference type="Pfam" id="PF01433"/>
    </source>
</evidence>
<evidence type="ECO:0000256" key="1">
    <source>
        <dbReference type="SAM" id="MobiDB-lite"/>
    </source>
</evidence>
<dbReference type="InterPro" id="IPR050344">
    <property type="entry name" value="Peptidase_M1_aminopeptidases"/>
</dbReference>
<dbReference type="InterPro" id="IPR014782">
    <property type="entry name" value="Peptidase_M1_dom"/>
</dbReference>
<dbReference type="CDD" id="cd09604">
    <property type="entry name" value="M1_APN_like"/>
    <property type="match status" value="1"/>
</dbReference>